<accession>A0AC60P5H7</accession>
<comment type="caution">
    <text evidence="1">The sequence shown here is derived from an EMBL/GenBank/DDBJ whole genome shotgun (WGS) entry which is preliminary data.</text>
</comment>
<dbReference type="EMBL" id="JABSTQ010011170">
    <property type="protein sequence ID" value="KAG0414542.1"/>
    <property type="molecule type" value="Genomic_DNA"/>
</dbReference>
<protein>
    <submittedName>
        <fullName evidence="1">Uncharacterized protein</fullName>
    </submittedName>
</protein>
<evidence type="ECO:0000313" key="2">
    <source>
        <dbReference type="Proteomes" id="UP000805193"/>
    </source>
</evidence>
<keyword evidence="2" id="KW-1185">Reference proteome</keyword>
<organism evidence="1 2">
    <name type="scientific">Ixodes persulcatus</name>
    <name type="common">Taiga tick</name>
    <dbReference type="NCBI Taxonomy" id="34615"/>
    <lineage>
        <taxon>Eukaryota</taxon>
        <taxon>Metazoa</taxon>
        <taxon>Ecdysozoa</taxon>
        <taxon>Arthropoda</taxon>
        <taxon>Chelicerata</taxon>
        <taxon>Arachnida</taxon>
        <taxon>Acari</taxon>
        <taxon>Parasitiformes</taxon>
        <taxon>Ixodida</taxon>
        <taxon>Ixodoidea</taxon>
        <taxon>Ixodidae</taxon>
        <taxon>Ixodinae</taxon>
        <taxon>Ixodes</taxon>
    </lineage>
</organism>
<sequence>MPGSAVTSRGEQAKQSSWRGGAAEQRRGQSRQRWHSFAQDDLSTGAQKAKNQYLHTYAEVLENPFVSAGRGQRRNRTLIRDQAMLSEATTDAVRHPRLGASALFRVHRE</sequence>
<gene>
    <name evidence="1" type="ORF">HPB47_008314</name>
</gene>
<reference evidence="1 2" key="1">
    <citation type="journal article" date="2020" name="Cell">
        <title>Large-Scale Comparative Analyses of Tick Genomes Elucidate Their Genetic Diversity and Vector Capacities.</title>
        <authorList>
            <consortium name="Tick Genome and Microbiome Consortium (TIGMIC)"/>
            <person name="Jia N."/>
            <person name="Wang J."/>
            <person name="Shi W."/>
            <person name="Du L."/>
            <person name="Sun Y."/>
            <person name="Zhan W."/>
            <person name="Jiang J.F."/>
            <person name="Wang Q."/>
            <person name="Zhang B."/>
            <person name="Ji P."/>
            <person name="Bell-Sakyi L."/>
            <person name="Cui X.M."/>
            <person name="Yuan T.T."/>
            <person name="Jiang B.G."/>
            <person name="Yang W.F."/>
            <person name="Lam T.T."/>
            <person name="Chang Q.C."/>
            <person name="Ding S.J."/>
            <person name="Wang X.J."/>
            <person name="Zhu J.G."/>
            <person name="Ruan X.D."/>
            <person name="Zhao L."/>
            <person name="Wei J.T."/>
            <person name="Ye R.Z."/>
            <person name="Que T.C."/>
            <person name="Du C.H."/>
            <person name="Zhou Y.H."/>
            <person name="Cheng J.X."/>
            <person name="Dai P.F."/>
            <person name="Guo W.B."/>
            <person name="Han X.H."/>
            <person name="Huang E.J."/>
            <person name="Li L.F."/>
            <person name="Wei W."/>
            <person name="Gao Y.C."/>
            <person name="Liu J.Z."/>
            <person name="Shao H.Z."/>
            <person name="Wang X."/>
            <person name="Wang C.C."/>
            <person name="Yang T.C."/>
            <person name="Huo Q.B."/>
            <person name="Li W."/>
            <person name="Chen H.Y."/>
            <person name="Chen S.E."/>
            <person name="Zhou L.G."/>
            <person name="Ni X.B."/>
            <person name="Tian J.H."/>
            <person name="Sheng Y."/>
            <person name="Liu T."/>
            <person name="Pan Y.S."/>
            <person name="Xia L.Y."/>
            <person name="Li J."/>
            <person name="Zhao F."/>
            <person name="Cao W.C."/>
        </authorList>
    </citation>
    <scope>NUCLEOTIDE SEQUENCE [LARGE SCALE GENOMIC DNA]</scope>
    <source>
        <strain evidence="1">Iper-2018</strain>
    </source>
</reference>
<evidence type="ECO:0000313" key="1">
    <source>
        <dbReference type="EMBL" id="KAG0414542.1"/>
    </source>
</evidence>
<proteinExistence type="predicted"/>
<dbReference type="Proteomes" id="UP000805193">
    <property type="component" value="Unassembled WGS sequence"/>
</dbReference>
<name>A0AC60P5H7_IXOPE</name>